<feature type="non-terminal residue" evidence="1">
    <location>
        <position position="1"/>
    </location>
</feature>
<proteinExistence type="predicted"/>
<dbReference type="EMBL" id="BARV01040272">
    <property type="protein sequence ID" value="GAI52410.1"/>
    <property type="molecule type" value="Genomic_DNA"/>
</dbReference>
<reference evidence="1" key="1">
    <citation type="journal article" date="2014" name="Front. Microbiol.">
        <title>High frequency of phylogenetically diverse reductive dehalogenase-homologous genes in deep subseafloor sedimentary metagenomes.</title>
        <authorList>
            <person name="Kawai M."/>
            <person name="Futagami T."/>
            <person name="Toyoda A."/>
            <person name="Takaki Y."/>
            <person name="Nishi S."/>
            <person name="Hori S."/>
            <person name="Arai W."/>
            <person name="Tsubouchi T."/>
            <person name="Morono Y."/>
            <person name="Uchiyama I."/>
            <person name="Ito T."/>
            <person name="Fujiyama A."/>
            <person name="Inagaki F."/>
            <person name="Takami H."/>
        </authorList>
    </citation>
    <scope>NUCLEOTIDE SEQUENCE</scope>
    <source>
        <strain evidence="1">Expedition CK06-06</strain>
    </source>
</reference>
<organism evidence="1">
    <name type="scientific">marine sediment metagenome</name>
    <dbReference type="NCBI Taxonomy" id="412755"/>
    <lineage>
        <taxon>unclassified sequences</taxon>
        <taxon>metagenomes</taxon>
        <taxon>ecological metagenomes</taxon>
    </lineage>
</organism>
<sequence length="67" mass="8017">NVVAKRLGYILEILEINKQPLLSVLKQYVKDRYDLLDPTMPYENKNRNTWRLIDNIGKNQILNLIKY</sequence>
<evidence type="ECO:0000313" key="1">
    <source>
        <dbReference type="EMBL" id="GAI52410.1"/>
    </source>
</evidence>
<protein>
    <submittedName>
        <fullName evidence="1">Uncharacterized protein</fullName>
    </submittedName>
</protein>
<name>X1QN43_9ZZZZ</name>
<gene>
    <name evidence="1" type="ORF">S06H3_61416</name>
</gene>
<dbReference type="AlphaFoldDB" id="X1QN43"/>
<comment type="caution">
    <text evidence="1">The sequence shown here is derived from an EMBL/GenBank/DDBJ whole genome shotgun (WGS) entry which is preliminary data.</text>
</comment>
<accession>X1QN43</accession>